<dbReference type="PANTHER" id="PTHR43830">
    <property type="entry name" value="PROTEIN PSP1"/>
    <property type="match status" value="1"/>
</dbReference>
<protein>
    <recommendedName>
        <fullName evidence="2">PSP1 C-terminal domain-containing protein</fullName>
    </recommendedName>
</protein>
<evidence type="ECO:0000259" key="2">
    <source>
        <dbReference type="PROSITE" id="PS51411"/>
    </source>
</evidence>
<dbReference type="InterPro" id="IPR047767">
    <property type="entry name" value="PSP1-like"/>
</dbReference>
<dbReference type="Pfam" id="PF04468">
    <property type="entry name" value="PSP1"/>
    <property type="match status" value="1"/>
</dbReference>
<dbReference type="PROSITE" id="PS51411">
    <property type="entry name" value="PSP1_C"/>
    <property type="match status" value="1"/>
</dbReference>
<evidence type="ECO:0000256" key="1">
    <source>
        <dbReference type="SAM" id="MobiDB-lite"/>
    </source>
</evidence>
<reference evidence="3 4" key="1">
    <citation type="submission" date="2019-02" db="EMBL/GenBank/DDBJ databases">
        <title>Deep-cultivation of Planctomycetes and their phenomic and genomic characterization uncovers novel biology.</title>
        <authorList>
            <person name="Wiegand S."/>
            <person name="Jogler M."/>
            <person name="Boedeker C."/>
            <person name="Pinto D."/>
            <person name="Vollmers J."/>
            <person name="Rivas-Marin E."/>
            <person name="Kohn T."/>
            <person name="Peeters S.H."/>
            <person name="Heuer A."/>
            <person name="Rast P."/>
            <person name="Oberbeckmann S."/>
            <person name="Bunk B."/>
            <person name="Jeske O."/>
            <person name="Meyerdierks A."/>
            <person name="Storesund J.E."/>
            <person name="Kallscheuer N."/>
            <person name="Luecker S."/>
            <person name="Lage O.M."/>
            <person name="Pohl T."/>
            <person name="Merkel B.J."/>
            <person name="Hornburger P."/>
            <person name="Mueller R.-W."/>
            <person name="Bruemmer F."/>
            <person name="Labrenz M."/>
            <person name="Spormann A.M."/>
            <person name="Op Den Camp H."/>
            <person name="Overmann J."/>
            <person name="Amann R."/>
            <person name="Jetten M.S.M."/>
            <person name="Mascher T."/>
            <person name="Medema M.H."/>
            <person name="Devos D.P."/>
            <person name="Kaster A.-K."/>
            <person name="Ovreas L."/>
            <person name="Rohde M."/>
            <person name="Galperin M.Y."/>
            <person name="Jogler C."/>
        </authorList>
    </citation>
    <scope>NUCLEOTIDE SEQUENCE [LARGE SCALE GENOMIC DNA]</scope>
    <source>
        <strain evidence="3 4">KOR42</strain>
    </source>
</reference>
<organism evidence="3 4">
    <name type="scientific">Thalassoglobus neptunius</name>
    <dbReference type="NCBI Taxonomy" id="1938619"/>
    <lineage>
        <taxon>Bacteria</taxon>
        <taxon>Pseudomonadati</taxon>
        <taxon>Planctomycetota</taxon>
        <taxon>Planctomycetia</taxon>
        <taxon>Planctomycetales</taxon>
        <taxon>Planctomycetaceae</taxon>
        <taxon>Thalassoglobus</taxon>
    </lineage>
</organism>
<gene>
    <name evidence="3" type="ORF">KOR42_29040</name>
</gene>
<proteinExistence type="predicted"/>
<evidence type="ECO:0000313" key="3">
    <source>
        <dbReference type="EMBL" id="TWT55277.1"/>
    </source>
</evidence>
<feature type="region of interest" description="Disordered" evidence="1">
    <location>
        <begin position="271"/>
        <end position="294"/>
    </location>
</feature>
<comment type="caution">
    <text evidence="3">The sequence shown here is derived from an EMBL/GenBank/DDBJ whole genome shotgun (WGS) entry which is preliminary data.</text>
</comment>
<sequence>MARKYVVRYGTMRFLGEFSAKGPQSFSRGDEVVVRSHRGTEWGSVLCEATDRTREYLGKDDASGRILRLANQEDEKTRTECWQREQEAFETGKDLISERKMSMQLVDIERLFGGERVIFYFLSETRVDFRELVKSLAHKFNTRIEMRQIGIRDEAKLLADYGDCGKPVCCNTHLSEMPPVSMKMAKVQKASLDPTKISGRCGRLKCCLRYEYDTYEAYRKELPKIGKFVLTKQGQGKVIAQEILAQKVLVAFEDRRRLMIDAKDILTVISGKPGSSETSTENSKKSRQNSNEEK</sequence>
<dbReference type="EMBL" id="SIHI01000005">
    <property type="protein sequence ID" value="TWT55277.1"/>
    <property type="molecule type" value="Genomic_DNA"/>
</dbReference>
<keyword evidence="4" id="KW-1185">Reference proteome</keyword>
<dbReference type="AlphaFoldDB" id="A0A5C5WX27"/>
<dbReference type="OrthoDB" id="9779344at2"/>
<dbReference type="RefSeq" id="WP_146510414.1">
    <property type="nucleotide sequence ID" value="NZ_SIHI01000005.1"/>
</dbReference>
<evidence type="ECO:0000313" key="4">
    <source>
        <dbReference type="Proteomes" id="UP000317243"/>
    </source>
</evidence>
<dbReference type="PANTHER" id="PTHR43830:SF3">
    <property type="entry name" value="PROTEIN PSP1"/>
    <property type="match status" value="1"/>
</dbReference>
<accession>A0A5C5WX27</accession>
<feature type="domain" description="PSP1 C-terminal" evidence="2">
    <location>
        <begin position="64"/>
        <end position="149"/>
    </location>
</feature>
<dbReference type="GO" id="GO:0005737">
    <property type="term" value="C:cytoplasm"/>
    <property type="evidence" value="ECO:0007669"/>
    <property type="project" value="TreeGrafter"/>
</dbReference>
<dbReference type="InterPro" id="IPR007557">
    <property type="entry name" value="PSP1_C"/>
</dbReference>
<dbReference type="NCBIfam" id="NF041131">
    <property type="entry name" value="RicT_YaaT_fam"/>
    <property type="match status" value="1"/>
</dbReference>
<name>A0A5C5WX27_9PLAN</name>
<dbReference type="Proteomes" id="UP000317243">
    <property type="component" value="Unassembled WGS sequence"/>
</dbReference>